<evidence type="ECO:0000313" key="4">
    <source>
        <dbReference type="WBParaSite" id="ASIM_0000445001-mRNA-1"/>
    </source>
</evidence>
<reference evidence="4" key="1">
    <citation type="submission" date="2017-02" db="UniProtKB">
        <authorList>
            <consortium name="WormBaseParasite"/>
        </authorList>
    </citation>
    <scope>IDENTIFICATION</scope>
</reference>
<evidence type="ECO:0000256" key="1">
    <source>
        <dbReference type="SAM" id="MobiDB-lite"/>
    </source>
</evidence>
<dbReference type="AlphaFoldDB" id="A0A0M3JA30"/>
<protein>
    <submittedName>
        <fullName evidence="4">PH domain-containing protein</fullName>
    </submittedName>
</protein>
<keyword evidence="3" id="KW-1185">Reference proteome</keyword>
<dbReference type="Proteomes" id="UP000267096">
    <property type="component" value="Unassembled WGS sequence"/>
</dbReference>
<evidence type="ECO:0000313" key="3">
    <source>
        <dbReference type="Proteomes" id="UP000267096"/>
    </source>
</evidence>
<accession>A0A0M3JA30</accession>
<evidence type="ECO:0000313" key="2">
    <source>
        <dbReference type="EMBL" id="VDK23471.1"/>
    </source>
</evidence>
<gene>
    <name evidence="2" type="ORF">ASIM_LOCUS4263</name>
</gene>
<dbReference type="EMBL" id="UYRR01007281">
    <property type="protein sequence ID" value="VDK23471.1"/>
    <property type="molecule type" value="Genomic_DNA"/>
</dbReference>
<reference evidence="2 3" key="2">
    <citation type="submission" date="2018-11" db="EMBL/GenBank/DDBJ databases">
        <authorList>
            <consortium name="Pathogen Informatics"/>
        </authorList>
    </citation>
    <scope>NUCLEOTIDE SEQUENCE [LARGE SCALE GENOMIC DNA]</scope>
</reference>
<organism evidence="4">
    <name type="scientific">Anisakis simplex</name>
    <name type="common">Herring worm</name>
    <dbReference type="NCBI Taxonomy" id="6269"/>
    <lineage>
        <taxon>Eukaryota</taxon>
        <taxon>Metazoa</taxon>
        <taxon>Ecdysozoa</taxon>
        <taxon>Nematoda</taxon>
        <taxon>Chromadorea</taxon>
        <taxon>Rhabditida</taxon>
        <taxon>Spirurina</taxon>
        <taxon>Ascaridomorpha</taxon>
        <taxon>Ascaridoidea</taxon>
        <taxon>Anisakidae</taxon>
        <taxon>Anisakis</taxon>
        <taxon>Anisakis simplex complex</taxon>
    </lineage>
</organism>
<name>A0A0M3JA30_ANISI</name>
<feature type="region of interest" description="Disordered" evidence="1">
    <location>
        <begin position="43"/>
        <end position="71"/>
    </location>
</feature>
<sequence length="129" mass="14183">MLSRSCILRTAALITAHETGIRIKDSLVAASAPPNYVAVSDKDLDSAAKKTPGSPQQQSPAHLFGDQHNDVKPVAKDSLNQVGDKNFIPVAELPGTLLSSETLEFLIFISADDRDRNRWIRNLDHFFEV</sequence>
<proteinExistence type="predicted"/>
<dbReference type="WBParaSite" id="ASIM_0000445001-mRNA-1">
    <property type="protein sequence ID" value="ASIM_0000445001-mRNA-1"/>
    <property type="gene ID" value="ASIM_0000445001"/>
</dbReference>